<dbReference type="InterPro" id="IPR002933">
    <property type="entry name" value="Peptidase_M20"/>
</dbReference>
<accession>E8N4V2</accession>
<dbReference type="GO" id="GO:0008233">
    <property type="term" value="F:peptidase activity"/>
    <property type="evidence" value="ECO:0007669"/>
    <property type="project" value="UniProtKB-KW"/>
</dbReference>
<feature type="domain" description="Peptidase M20 dimerisation" evidence="4">
    <location>
        <begin position="197"/>
        <end position="356"/>
    </location>
</feature>
<evidence type="ECO:0000256" key="1">
    <source>
        <dbReference type="ARBA" id="ARBA00022670"/>
    </source>
</evidence>
<gene>
    <name evidence="5" type="ordered locus">ANT_14380</name>
</gene>
<sequence>MSIHREEAILFARSHIEEYISSLKKLVEIPSISTLPENQGDVQRAATELAYQMETLGLQNVQVMPTQRHPVVYGEDLSAGPDKPVVLIYGHYDVQPVDPLELWETPPFEPQVKGDFLVGRGTSDMKGQIAATLAAYHALRSTHGMPVNVKFIVEGEEEIGSPHLRNFVENHRQLLASDISLNPDAGMLAPHLPTIVYALRGLAFFELLVYGPSHDLHSGVFGGVIHNPAQVLCEVIAGLHDKNGTVTLPGFYDRVRPLPDWEKKELARLPLESEVLLEQTGVPALWGEAEFNFAERIGARPTLEVNGLYSGFTGQGSKTIIPSYAMAKISCRLVPDQNPHEVHEQLLHHLKNVMPSTVRWELKYLGGGNPCMTDIRHPANQALAAALETAWGTPPIYKREGGSVPVIGDFKEILGIETVLTGFGLPDDRIHSPNEHLHLPTWKKGIEALIHFFFNLAEQEGLKH</sequence>
<protein>
    <submittedName>
        <fullName evidence="5">M20 family peptidase</fullName>
    </submittedName>
</protein>
<dbReference type="STRING" id="926569.ANT_14380"/>
<dbReference type="GO" id="GO:0046872">
    <property type="term" value="F:metal ion binding"/>
    <property type="evidence" value="ECO:0007669"/>
    <property type="project" value="UniProtKB-KW"/>
</dbReference>
<dbReference type="eggNOG" id="COG0624">
    <property type="taxonomic scope" value="Bacteria"/>
</dbReference>
<dbReference type="InterPro" id="IPR011650">
    <property type="entry name" value="Peptidase_M20_dimer"/>
</dbReference>
<keyword evidence="6" id="KW-1185">Reference proteome</keyword>
<dbReference type="Pfam" id="PF01546">
    <property type="entry name" value="Peptidase_M20"/>
    <property type="match status" value="1"/>
</dbReference>
<dbReference type="NCBIfam" id="NF006579">
    <property type="entry name" value="PRK09104.1"/>
    <property type="match status" value="1"/>
</dbReference>
<dbReference type="Gene3D" id="3.40.630.10">
    <property type="entry name" value="Zn peptidases"/>
    <property type="match status" value="1"/>
</dbReference>
<dbReference type="InterPro" id="IPR051458">
    <property type="entry name" value="Cyt/Met_Dipeptidase"/>
</dbReference>
<proteinExistence type="predicted"/>
<dbReference type="GO" id="GO:0006508">
    <property type="term" value="P:proteolysis"/>
    <property type="evidence" value="ECO:0007669"/>
    <property type="project" value="UniProtKB-KW"/>
</dbReference>
<evidence type="ECO:0000259" key="4">
    <source>
        <dbReference type="Pfam" id="PF07687"/>
    </source>
</evidence>
<dbReference type="NCBIfam" id="NF005914">
    <property type="entry name" value="PRK07907.1"/>
    <property type="match status" value="1"/>
</dbReference>
<dbReference type="AlphaFoldDB" id="E8N4V2"/>
<dbReference type="NCBIfam" id="NF006053">
    <property type="entry name" value="PRK08201.1"/>
    <property type="match status" value="1"/>
</dbReference>
<evidence type="ECO:0000256" key="3">
    <source>
        <dbReference type="ARBA" id="ARBA00022801"/>
    </source>
</evidence>
<dbReference type="KEGG" id="atm:ANT_14380"/>
<dbReference type="RefSeq" id="WP_013559848.1">
    <property type="nucleotide sequence ID" value="NC_014960.1"/>
</dbReference>
<dbReference type="SUPFAM" id="SSF53187">
    <property type="entry name" value="Zn-dependent exopeptidases"/>
    <property type="match status" value="1"/>
</dbReference>
<dbReference type="EMBL" id="AP012029">
    <property type="protein sequence ID" value="BAJ63466.1"/>
    <property type="molecule type" value="Genomic_DNA"/>
</dbReference>
<dbReference type="Pfam" id="PF07687">
    <property type="entry name" value="M20_dimer"/>
    <property type="match status" value="1"/>
</dbReference>
<organism evidence="5 6">
    <name type="scientific">Anaerolinea thermophila (strain DSM 14523 / JCM 11388 / NBRC 100420 / UNI-1)</name>
    <dbReference type="NCBI Taxonomy" id="926569"/>
    <lineage>
        <taxon>Bacteria</taxon>
        <taxon>Bacillati</taxon>
        <taxon>Chloroflexota</taxon>
        <taxon>Anaerolineae</taxon>
        <taxon>Anaerolineales</taxon>
        <taxon>Anaerolineaceae</taxon>
        <taxon>Anaerolinea</taxon>
    </lineage>
</organism>
<evidence type="ECO:0000313" key="6">
    <source>
        <dbReference type="Proteomes" id="UP000008922"/>
    </source>
</evidence>
<keyword evidence="3" id="KW-0378">Hydrolase</keyword>
<dbReference type="Gene3D" id="3.30.70.360">
    <property type="match status" value="1"/>
</dbReference>
<evidence type="ECO:0000313" key="5">
    <source>
        <dbReference type="EMBL" id="BAJ63466.1"/>
    </source>
</evidence>
<reference evidence="5 6" key="1">
    <citation type="submission" date="2010-12" db="EMBL/GenBank/DDBJ databases">
        <title>Whole genome sequence of Anaerolinea thermophila UNI-1.</title>
        <authorList>
            <person name="Narita-Yamada S."/>
            <person name="Kishi E."/>
            <person name="Watanabe Y."/>
            <person name="Takasaki K."/>
            <person name="Ankai A."/>
            <person name="Oguchi A."/>
            <person name="Fukui S."/>
            <person name="Takahashi M."/>
            <person name="Yashiro I."/>
            <person name="Hosoyama A."/>
            <person name="Sekiguchi Y."/>
            <person name="Hanada S."/>
            <person name="Fujita N."/>
        </authorList>
    </citation>
    <scope>NUCLEOTIDE SEQUENCE [LARGE SCALE GENOMIC DNA]</scope>
    <source>
        <strain evidence="6">DSM 14523 / JCM 11388 / NBRC 100420 / UNI-1</strain>
    </source>
</reference>
<dbReference type="InParanoid" id="E8N4V2"/>
<keyword evidence="2" id="KW-0479">Metal-binding</keyword>
<dbReference type="HOGENOM" id="CLU_029469_2_1_0"/>
<keyword evidence="1" id="KW-0645">Protease</keyword>
<dbReference type="PANTHER" id="PTHR43270">
    <property type="entry name" value="BETA-ALA-HIS DIPEPTIDASE"/>
    <property type="match status" value="1"/>
</dbReference>
<dbReference type="PANTHER" id="PTHR43270:SF12">
    <property type="entry name" value="SUCCINYL-DIAMINOPIMELATE DESUCCINYLASE"/>
    <property type="match status" value="1"/>
</dbReference>
<dbReference type="OrthoDB" id="9761532at2"/>
<evidence type="ECO:0000256" key="2">
    <source>
        <dbReference type="ARBA" id="ARBA00022723"/>
    </source>
</evidence>
<dbReference type="Proteomes" id="UP000008922">
    <property type="component" value="Chromosome"/>
</dbReference>
<name>E8N4V2_ANATU</name>